<feature type="coiled-coil region" evidence="2">
    <location>
        <begin position="109"/>
        <end position="160"/>
    </location>
</feature>
<evidence type="ECO:0000259" key="4">
    <source>
        <dbReference type="PROSITE" id="PS51072"/>
    </source>
</evidence>
<dbReference type="PROSITE" id="PS51072">
    <property type="entry name" value="MHD"/>
    <property type="match status" value="1"/>
</dbReference>
<proteinExistence type="predicted"/>
<dbReference type="SUPFAM" id="SSF103657">
    <property type="entry name" value="BAR/IMD domain-like"/>
    <property type="match status" value="1"/>
</dbReference>
<keyword evidence="2" id="KW-0175">Coiled coil</keyword>
<dbReference type="PANTHER" id="PTHR23065">
    <property type="entry name" value="PROLINE-SERINE-THREONINE PHOSPHATASE INTERACTING PROTEIN 1"/>
    <property type="match status" value="1"/>
</dbReference>
<dbReference type="InterPro" id="IPR027267">
    <property type="entry name" value="AH/BAR_dom_sf"/>
</dbReference>
<dbReference type="GO" id="GO:0006897">
    <property type="term" value="P:endocytosis"/>
    <property type="evidence" value="ECO:0007669"/>
    <property type="project" value="UniProtKB-KW"/>
</dbReference>
<reference evidence="5" key="1">
    <citation type="submission" date="2023-06" db="EMBL/GenBank/DDBJ databases">
        <title>Draft genome of Marssonina rosae.</title>
        <authorList>
            <person name="Cheng Q."/>
        </authorList>
    </citation>
    <scope>NUCLEOTIDE SEQUENCE</scope>
    <source>
        <strain evidence="5">R4</strain>
    </source>
</reference>
<dbReference type="InterPro" id="IPR001060">
    <property type="entry name" value="FCH_dom"/>
</dbReference>
<evidence type="ECO:0000256" key="2">
    <source>
        <dbReference type="SAM" id="Coils"/>
    </source>
</evidence>
<gene>
    <name evidence="5" type="ORF">QTJ16_001380</name>
</gene>
<keyword evidence="6" id="KW-1185">Reference proteome</keyword>
<feature type="compositionally biased region" description="Polar residues" evidence="3">
    <location>
        <begin position="415"/>
        <end position="426"/>
    </location>
</feature>
<dbReference type="FunFam" id="1.20.1270.60:FF:000102">
    <property type="entry name" value="WGS project CABT00000000 data, contig 2.23"/>
    <property type="match status" value="1"/>
</dbReference>
<dbReference type="AlphaFoldDB" id="A0AAD9T8E3"/>
<accession>A0AAD9T8E3</accession>
<dbReference type="Gene3D" id="1.20.1270.60">
    <property type="entry name" value="Arfaptin homology (AH) domain/BAR domain"/>
    <property type="match status" value="1"/>
</dbReference>
<evidence type="ECO:0000313" key="6">
    <source>
        <dbReference type="Proteomes" id="UP001285354"/>
    </source>
</evidence>
<dbReference type="InterPro" id="IPR018808">
    <property type="entry name" value="Muniscin_C"/>
</dbReference>
<protein>
    <recommendedName>
        <fullName evidence="4">MHD domain-containing protein</fullName>
    </recommendedName>
</protein>
<feature type="compositionally biased region" description="Polar residues" evidence="3">
    <location>
        <begin position="258"/>
        <end position="276"/>
    </location>
</feature>
<dbReference type="EMBL" id="JAUBYV010000001">
    <property type="protein sequence ID" value="KAK2630560.1"/>
    <property type="molecule type" value="Genomic_DNA"/>
</dbReference>
<feature type="region of interest" description="Disordered" evidence="3">
    <location>
        <begin position="824"/>
        <end position="874"/>
    </location>
</feature>
<name>A0AAD9T8E3_9HELO</name>
<dbReference type="Proteomes" id="UP001285354">
    <property type="component" value="Unassembled WGS sequence"/>
</dbReference>
<dbReference type="CDD" id="cd07650">
    <property type="entry name" value="F-BAR_Syp1p_like"/>
    <property type="match status" value="1"/>
</dbReference>
<dbReference type="PANTHER" id="PTHR23065:SF54">
    <property type="entry name" value="SUPPRESSOR OF YEAST PROFILIN DELETION"/>
    <property type="match status" value="1"/>
</dbReference>
<dbReference type="Pfam" id="PF00611">
    <property type="entry name" value="FCH"/>
    <property type="match status" value="1"/>
</dbReference>
<dbReference type="GO" id="GO:0030139">
    <property type="term" value="C:endocytic vesicle"/>
    <property type="evidence" value="ECO:0007669"/>
    <property type="project" value="TreeGrafter"/>
</dbReference>
<feature type="compositionally biased region" description="Low complexity" evidence="3">
    <location>
        <begin position="387"/>
        <end position="397"/>
    </location>
</feature>
<sequence length="890" mass="96451">MDALSRHEYPGLLASVSTKLNERVKKIGKVNSEIADWLQVGQMRKAVGSCIFTPKQERRKVEEAYVAGLRKLAKKQLAEVGQDLGVFDTAWKKIISSTEEIAKSHSRLAERINNDIESSLRNYATHNKELSVMPNLQGNLAGMAKELEDAQSKSDKLSQRGGKASAQKVEAATTRLQAASSQWDNQAPFILETLQSIDESRLNHLRDILTQYETHEMDSLNRCQKIAESALGLLVEIDTSIEIQRWSQAAVAGRPVNERTSTTRQSSTAGSTSAGNINMPPPAAPASTNTDNQSEHSGKQEQEPKLMSRFGTMLGRRRQSIHSGFARAPSPNRGFMSFGGRNTASRDGRPGSSPKASSNNLRETLPDNRLSSLAESPPQPSPNPHTNGNGNDRNSNNAHPNTQFLADSFDGPSSHAPNGSTSSNVPDLSDIQPPPGPPPTHAIGTAERDSEGFSVPAPMNDPISQALQDAASEGEQQQYKLDIRPEPIPEQDADAQAALTNVANTLKSATTPSRKSGTVRGRRDVRNTVFAPSNSLDVASSNSHYPPSPILAPGRAAALAALSDNAAAPSPSDTTSIRSGLSLTNNAVAKHPDIHEPGLHASIIEIVSVIFEEGAAKSSKVSGEIALAYNKDPDDDSISSKFRYHGEWRPANSFKANETIRINNFPNMEAIAENRTFIQSISEEKPDEFTLDLNHISSKPSVAFTYRIHIDEANISSQGPLLLKLSWKKQEEKLGAVIEYCLNPAFSTIPVKLNNLTIVAFYTGSRATGCQTRPSGIHQKEKSYIYWRLGDVTLTQDRHKAVCRLTGVEGAMPEPGHAEAKWEINNHSDSPLGSGISISKLEPSNGKGKEENDDPFADERMATPAAVVPAGTWGQLSTSKKLMSGKYEAR</sequence>
<comment type="caution">
    <text evidence="5">The sequence shown here is derived from an EMBL/GenBank/DDBJ whole genome shotgun (WGS) entry which is preliminary data.</text>
</comment>
<organism evidence="5 6">
    <name type="scientific">Diplocarpon rosae</name>
    <dbReference type="NCBI Taxonomy" id="946125"/>
    <lineage>
        <taxon>Eukaryota</taxon>
        <taxon>Fungi</taxon>
        <taxon>Dikarya</taxon>
        <taxon>Ascomycota</taxon>
        <taxon>Pezizomycotina</taxon>
        <taxon>Leotiomycetes</taxon>
        <taxon>Helotiales</taxon>
        <taxon>Drepanopezizaceae</taxon>
        <taxon>Diplocarpon</taxon>
    </lineage>
</organism>
<dbReference type="GO" id="GO:0032153">
    <property type="term" value="C:cell division site"/>
    <property type="evidence" value="ECO:0007669"/>
    <property type="project" value="TreeGrafter"/>
</dbReference>
<evidence type="ECO:0000256" key="1">
    <source>
        <dbReference type="ARBA" id="ARBA00022583"/>
    </source>
</evidence>
<dbReference type="GO" id="GO:0032185">
    <property type="term" value="P:septin cytoskeleton organization"/>
    <property type="evidence" value="ECO:0007669"/>
    <property type="project" value="TreeGrafter"/>
</dbReference>
<dbReference type="Pfam" id="PF10291">
    <property type="entry name" value="muHD"/>
    <property type="match status" value="1"/>
</dbReference>
<evidence type="ECO:0000256" key="3">
    <source>
        <dbReference type="SAM" id="MobiDB-lite"/>
    </source>
</evidence>
<feature type="compositionally biased region" description="Basic and acidic residues" evidence="3">
    <location>
        <begin position="293"/>
        <end position="306"/>
    </location>
</feature>
<keyword evidence="1" id="KW-0254">Endocytosis</keyword>
<dbReference type="InterPro" id="IPR028565">
    <property type="entry name" value="MHD"/>
</dbReference>
<feature type="domain" description="MHD" evidence="4">
    <location>
        <begin position="596"/>
        <end position="869"/>
    </location>
</feature>
<feature type="region of interest" description="Disordered" evidence="3">
    <location>
        <begin position="323"/>
        <end position="462"/>
    </location>
</feature>
<feature type="region of interest" description="Disordered" evidence="3">
    <location>
        <begin position="248"/>
        <end position="306"/>
    </location>
</feature>
<dbReference type="GO" id="GO:0005886">
    <property type="term" value="C:plasma membrane"/>
    <property type="evidence" value="ECO:0007669"/>
    <property type="project" value="TreeGrafter"/>
</dbReference>
<evidence type="ECO:0000313" key="5">
    <source>
        <dbReference type="EMBL" id="KAK2630560.1"/>
    </source>
</evidence>